<organism evidence="1 2">
    <name type="scientific">Dufourea novaeangliae</name>
    <name type="common">Sweat bee</name>
    <dbReference type="NCBI Taxonomy" id="178035"/>
    <lineage>
        <taxon>Eukaryota</taxon>
        <taxon>Metazoa</taxon>
        <taxon>Ecdysozoa</taxon>
        <taxon>Arthropoda</taxon>
        <taxon>Hexapoda</taxon>
        <taxon>Insecta</taxon>
        <taxon>Pterygota</taxon>
        <taxon>Neoptera</taxon>
        <taxon>Endopterygota</taxon>
        <taxon>Hymenoptera</taxon>
        <taxon>Apocrita</taxon>
        <taxon>Aculeata</taxon>
        <taxon>Apoidea</taxon>
        <taxon>Anthophila</taxon>
        <taxon>Halictidae</taxon>
        <taxon>Rophitinae</taxon>
        <taxon>Dufourea</taxon>
    </lineage>
</organism>
<keyword evidence="2" id="KW-1185">Reference proteome</keyword>
<dbReference type="EMBL" id="KQ435017">
    <property type="protein sequence ID" value="KZC13889.1"/>
    <property type="molecule type" value="Genomic_DNA"/>
</dbReference>
<dbReference type="AlphaFoldDB" id="A0A154PPT9"/>
<name>A0A154PPT9_DUFNO</name>
<sequence length="52" mass="6030">MPRSLAKVSDEPLEAVHMNGLHSFVMETNRRDTVMHEVMNISKKTIKRNGHR</sequence>
<reference evidence="1 2" key="1">
    <citation type="submission" date="2015-07" db="EMBL/GenBank/DDBJ databases">
        <title>The genome of Dufourea novaeangliae.</title>
        <authorList>
            <person name="Pan H."/>
            <person name="Kapheim K."/>
        </authorList>
    </citation>
    <scope>NUCLEOTIDE SEQUENCE [LARGE SCALE GENOMIC DNA]</scope>
    <source>
        <strain evidence="1">0120121106</strain>
        <tissue evidence="1">Whole body</tissue>
    </source>
</reference>
<evidence type="ECO:0000313" key="2">
    <source>
        <dbReference type="Proteomes" id="UP000076502"/>
    </source>
</evidence>
<proteinExistence type="predicted"/>
<dbReference type="Proteomes" id="UP000076502">
    <property type="component" value="Unassembled WGS sequence"/>
</dbReference>
<accession>A0A154PPT9</accession>
<evidence type="ECO:0000313" key="1">
    <source>
        <dbReference type="EMBL" id="KZC13889.1"/>
    </source>
</evidence>
<gene>
    <name evidence="1" type="ORF">WN55_06200</name>
</gene>
<protein>
    <submittedName>
        <fullName evidence="1">Uncharacterized protein</fullName>
    </submittedName>
</protein>